<evidence type="ECO:0000256" key="1">
    <source>
        <dbReference type="SAM" id="SignalP"/>
    </source>
</evidence>
<feature type="chain" id="PRO_5006425275" description="Organic solvent tolerance-like N-terminal domain-containing protein" evidence="1">
    <location>
        <begin position="23"/>
        <end position="135"/>
    </location>
</feature>
<name>A0A0R2UBK2_9GAMM</name>
<reference evidence="3 4" key="1">
    <citation type="submission" date="2015-10" db="EMBL/GenBank/DDBJ databases">
        <title>Metagenome-Assembled Genomes uncover a global brackish microbiome.</title>
        <authorList>
            <person name="Hugerth L.W."/>
            <person name="Larsson J."/>
            <person name="Alneberg J."/>
            <person name="Lindh M.V."/>
            <person name="Legrand C."/>
            <person name="Pinhassi J."/>
            <person name="Andersson A.F."/>
        </authorList>
    </citation>
    <scope>NUCLEOTIDE SEQUENCE [LARGE SCALE GENOMIC DNA]</scope>
    <source>
        <strain evidence="3">BACL1 MAG-120820-bin45</strain>
    </source>
</reference>
<evidence type="ECO:0000259" key="2">
    <source>
        <dbReference type="Pfam" id="PF03968"/>
    </source>
</evidence>
<proteinExistence type="predicted"/>
<keyword evidence="1" id="KW-0732">Signal</keyword>
<dbReference type="Pfam" id="PF03968">
    <property type="entry name" value="LptD_N"/>
    <property type="match status" value="1"/>
</dbReference>
<dbReference type="InterPro" id="IPR005653">
    <property type="entry name" value="OstA-like_N"/>
</dbReference>
<feature type="domain" description="Organic solvent tolerance-like N-terminal" evidence="2">
    <location>
        <begin position="33"/>
        <end position="133"/>
    </location>
</feature>
<protein>
    <recommendedName>
        <fullName evidence="2">Organic solvent tolerance-like N-terminal domain-containing protein</fullName>
    </recommendedName>
</protein>
<dbReference type="STRING" id="1655612.ABS10_03595"/>
<organism evidence="3 4">
    <name type="scientific">SAR86 cluster bacterium BACL1 MAG-120820-bin45</name>
    <dbReference type="NCBI Taxonomy" id="1655612"/>
    <lineage>
        <taxon>Bacteria</taxon>
        <taxon>Pseudomonadati</taxon>
        <taxon>Pseudomonadota</taxon>
        <taxon>Gammaproteobacteria</taxon>
        <taxon>SAR86 cluster</taxon>
    </lineage>
</organism>
<dbReference type="AlphaFoldDB" id="A0A0R2UBK2"/>
<dbReference type="Gene3D" id="2.60.450.10">
    <property type="entry name" value="Lipopolysaccharide (LPS) transport protein A like domain"/>
    <property type="match status" value="1"/>
</dbReference>
<evidence type="ECO:0000313" key="3">
    <source>
        <dbReference type="EMBL" id="KRO96440.1"/>
    </source>
</evidence>
<feature type="signal peptide" evidence="1">
    <location>
        <begin position="1"/>
        <end position="22"/>
    </location>
</feature>
<dbReference type="Proteomes" id="UP000051027">
    <property type="component" value="Unassembled WGS sequence"/>
</dbReference>
<dbReference type="EMBL" id="LICS01000001">
    <property type="protein sequence ID" value="KRO96440.1"/>
    <property type="molecule type" value="Genomic_DNA"/>
</dbReference>
<evidence type="ECO:0000313" key="4">
    <source>
        <dbReference type="Proteomes" id="UP000051027"/>
    </source>
</evidence>
<comment type="caution">
    <text evidence="3">The sequence shown here is derived from an EMBL/GenBank/DDBJ whole genome shotgun (WGS) entry which is preliminary data.</text>
</comment>
<gene>
    <name evidence="3" type="ORF">ABS10_03595</name>
</gene>
<accession>A0A0R2UBK2</accession>
<sequence length="135" mass="14797">MIATVKHFICLACLLIVSAVSSSEPINYQNISINANNVTLDEVSNRLTLSGEINIDFGNFSISGESALLDYKEESLLILGTPASIISRDQKINGKADRLIIYPNLSMEMIGNAELLAENRSIFSQNITYQINAND</sequence>